<dbReference type="EMBL" id="BDQD01000188">
    <property type="protein sequence ID" value="GBH22754.1"/>
    <property type="molecule type" value="Genomic_RNA"/>
</dbReference>
<dbReference type="PROSITE" id="PS50507">
    <property type="entry name" value="RDRP_SSRNA_POS"/>
    <property type="match status" value="1"/>
</dbReference>
<dbReference type="Pfam" id="PF00680">
    <property type="entry name" value="RdRP_1"/>
    <property type="match status" value="1"/>
</dbReference>
<comment type="caution">
    <text evidence="2">The sequence shown here is derived from an EMBL/GenBank/DDBJ whole genome shotgun (WGS) entry which is preliminary data.</text>
</comment>
<dbReference type="InterPro" id="IPR007094">
    <property type="entry name" value="RNA-dir_pol_PSvirus"/>
</dbReference>
<evidence type="ECO:0000313" key="2">
    <source>
        <dbReference type="EMBL" id="GBH22754.1"/>
    </source>
</evidence>
<name>A0A2V0RC36_9ZZZZ</name>
<dbReference type="Gene3D" id="3.30.70.270">
    <property type="match status" value="1"/>
</dbReference>
<dbReference type="GO" id="GO:0039694">
    <property type="term" value="P:viral RNA genome replication"/>
    <property type="evidence" value="ECO:0007669"/>
    <property type="project" value="InterPro"/>
</dbReference>
<organism evidence="2">
    <name type="scientific">viral metagenome</name>
    <dbReference type="NCBI Taxonomy" id="1070528"/>
    <lineage>
        <taxon>unclassified sequences</taxon>
        <taxon>metagenomes</taxon>
        <taxon>organismal metagenomes</taxon>
    </lineage>
</organism>
<evidence type="ECO:0000259" key="1">
    <source>
        <dbReference type="PROSITE" id="PS50507"/>
    </source>
</evidence>
<feature type="domain" description="RdRp catalytic" evidence="1">
    <location>
        <begin position="242"/>
        <end position="363"/>
    </location>
</feature>
<dbReference type="GO" id="GO:0006351">
    <property type="term" value="P:DNA-templated transcription"/>
    <property type="evidence" value="ECO:0007669"/>
    <property type="project" value="InterPro"/>
</dbReference>
<dbReference type="InterPro" id="IPR001205">
    <property type="entry name" value="RNA-dir_pol_C"/>
</dbReference>
<proteinExistence type="predicted"/>
<accession>A0A2V0RC36</accession>
<protein>
    <submittedName>
        <fullName evidence="2">RdRp</fullName>
    </submittedName>
</protein>
<dbReference type="SUPFAM" id="SSF56672">
    <property type="entry name" value="DNA/RNA polymerases"/>
    <property type="match status" value="1"/>
</dbReference>
<sequence>MDTSHIHVEGHCAKPYKPYFVSTRQTRPLSELVEFLSVTDLSHDLSLRFTEYYYDAPGPDDLRGHISRFVNGDAGLGAGVASIIEQSVAKIVRYEADVPQIRNWLNPSRVSRQTYPPKSSPGPYYKLKYGYNEKRLAYPSAVLDATLMVNKIQNGTFSRDDDRPAGLAGRGRRVDIRGEAKPDEGRLILTVDFMYYLVASLTSQVYTKILSYLRPSRGGVMIGLGPFGGKWGALYDSLLGDGEILEFDFSRFDSTVPPAVIKAAYSLIKSRFEDCPGKDAYFAYLRRNMISTVILDPSGTAFRKKGGIASGDPYTSIVGSYCNMIMCIGALTRLGLELGVDYDIWAYGDDGLIKFYSKKVDKAEFTRTLGELFGMIVKEKATKVSVDVSSTLNENGEWERENVTFLHNNFTPRGFPIRSMSDMLIRLYSPEKHVWPDQSHPRPREYGTWLLSRVYAYYILYYFNQEARDLLGYFYDYLLRRYDPLRTERPTLVSSFAEKWIPISGLDQSFFDKCLPTTEQISELYTINIYL</sequence>
<dbReference type="GO" id="GO:0003968">
    <property type="term" value="F:RNA-directed RNA polymerase activity"/>
    <property type="evidence" value="ECO:0007669"/>
    <property type="project" value="InterPro"/>
</dbReference>
<dbReference type="InterPro" id="IPR043502">
    <property type="entry name" value="DNA/RNA_pol_sf"/>
</dbReference>
<reference evidence="2" key="1">
    <citation type="submission" date="2017-04" db="EMBL/GenBank/DDBJ databases">
        <title>Unveiling RNA virosphere associated with marine microorganisms.</title>
        <authorList>
            <person name="Urayama S."/>
            <person name="Takaki Y."/>
            <person name="Nishi S."/>
            <person name="Yoshida Y."/>
            <person name="Deguchi S."/>
            <person name="Takai K."/>
            <person name="Nunoura T."/>
        </authorList>
    </citation>
    <scope>NUCLEOTIDE SEQUENCE</scope>
</reference>
<dbReference type="InterPro" id="IPR043128">
    <property type="entry name" value="Rev_trsase/Diguanyl_cyclase"/>
</dbReference>
<dbReference type="AlphaFoldDB" id="A0A2V0RC36"/>
<dbReference type="GO" id="GO:0003723">
    <property type="term" value="F:RNA binding"/>
    <property type="evidence" value="ECO:0007669"/>
    <property type="project" value="InterPro"/>
</dbReference>